<evidence type="ECO:0000256" key="1">
    <source>
        <dbReference type="ARBA" id="ARBA00004651"/>
    </source>
</evidence>
<evidence type="ECO:0000313" key="10">
    <source>
        <dbReference type="Proteomes" id="UP000245539"/>
    </source>
</evidence>
<evidence type="ECO:0000256" key="7">
    <source>
        <dbReference type="ARBA" id="ARBA00023136"/>
    </source>
</evidence>
<feature type="transmembrane region" description="Helical" evidence="8">
    <location>
        <begin position="138"/>
        <end position="167"/>
    </location>
</feature>
<dbReference type="OrthoDB" id="9807082at2"/>
<comment type="similarity">
    <text evidence="2 8">Belongs to the 4-toluene sulfonate uptake permease (TSUP) (TC 2.A.102) family.</text>
</comment>
<feature type="transmembrane region" description="Helical" evidence="8">
    <location>
        <begin position="100"/>
        <end position="118"/>
    </location>
</feature>
<organism evidence="9 10">
    <name type="scientific">Leucothrix pacifica</name>
    <dbReference type="NCBI Taxonomy" id="1247513"/>
    <lineage>
        <taxon>Bacteria</taxon>
        <taxon>Pseudomonadati</taxon>
        <taxon>Pseudomonadota</taxon>
        <taxon>Gammaproteobacteria</taxon>
        <taxon>Thiotrichales</taxon>
        <taxon>Thiotrichaceae</taxon>
        <taxon>Leucothrix</taxon>
    </lineage>
</organism>
<dbReference type="AlphaFoldDB" id="A0A317CAQ2"/>
<dbReference type="RefSeq" id="WP_109838362.1">
    <property type="nucleotide sequence ID" value="NZ_QGKM01000043.1"/>
</dbReference>
<sequence>MSDILTFLLLAFVGGVAGFMNVLAGGGSALTVPLLVFMGYDPTVANGSNRIAILAEAMTGVAAFKKNKYSDFKMSWKLAAMTLPGAIFGAIYAVKVDDELFMKILGVVMVFVIISLLFPKAKVLEHAKNHAWAGWLKWPVMFLVGFYGGFIQAGVGFVIMACLTHLYSMDLMKVNMHKMFITLVFTIPAVILFTVTGNINWFAAIALAVGMSLGAWIAVKAAIKKGEEVIRLVLMVSLGIIAVKLLFF</sequence>
<evidence type="ECO:0000256" key="5">
    <source>
        <dbReference type="ARBA" id="ARBA00022692"/>
    </source>
</evidence>
<keyword evidence="10" id="KW-1185">Reference proteome</keyword>
<dbReference type="InterPro" id="IPR052017">
    <property type="entry name" value="TSUP"/>
</dbReference>
<dbReference type="GO" id="GO:0005886">
    <property type="term" value="C:plasma membrane"/>
    <property type="evidence" value="ECO:0007669"/>
    <property type="project" value="UniProtKB-SubCell"/>
</dbReference>
<evidence type="ECO:0000256" key="3">
    <source>
        <dbReference type="ARBA" id="ARBA00022448"/>
    </source>
</evidence>
<gene>
    <name evidence="9" type="ORF">DKW60_14400</name>
</gene>
<feature type="transmembrane region" description="Helical" evidence="8">
    <location>
        <begin position="74"/>
        <end position="93"/>
    </location>
</feature>
<evidence type="ECO:0000256" key="2">
    <source>
        <dbReference type="ARBA" id="ARBA00009142"/>
    </source>
</evidence>
<feature type="transmembrane region" description="Helical" evidence="8">
    <location>
        <begin position="229"/>
        <end position="247"/>
    </location>
</feature>
<feature type="transmembrane region" description="Helical" evidence="8">
    <location>
        <begin position="201"/>
        <end position="222"/>
    </location>
</feature>
<keyword evidence="3" id="KW-0813">Transport</keyword>
<keyword evidence="6 8" id="KW-1133">Transmembrane helix</keyword>
<keyword evidence="7 8" id="KW-0472">Membrane</keyword>
<dbReference type="PANTHER" id="PTHR30269:SF0">
    <property type="entry name" value="MEMBRANE TRANSPORTER PROTEIN YFCA-RELATED"/>
    <property type="match status" value="1"/>
</dbReference>
<keyword evidence="4 8" id="KW-1003">Cell membrane</keyword>
<keyword evidence="5 8" id="KW-0812">Transmembrane</keyword>
<comment type="caution">
    <text evidence="9">The sequence shown here is derived from an EMBL/GenBank/DDBJ whole genome shotgun (WGS) entry which is preliminary data.</text>
</comment>
<reference evidence="9 10" key="1">
    <citation type="submission" date="2018-05" db="EMBL/GenBank/DDBJ databases">
        <title>Leucothrix arctica sp. nov., isolated from Arctic seawater.</title>
        <authorList>
            <person name="Choi A."/>
            <person name="Baek K."/>
        </authorList>
    </citation>
    <scope>NUCLEOTIDE SEQUENCE [LARGE SCALE GENOMIC DNA]</scope>
    <source>
        <strain evidence="9 10">JCM 18388</strain>
    </source>
</reference>
<evidence type="ECO:0000256" key="4">
    <source>
        <dbReference type="ARBA" id="ARBA00022475"/>
    </source>
</evidence>
<feature type="transmembrane region" description="Helical" evidence="8">
    <location>
        <begin position="179"/>
        <end position="195"/>
    </location>
</feature>
<dbReference type="PANTHER" id="PTHR30269">
    <property type="entry name" value="TRANSMEMBRANE PROTEIN YFCA"/>
    <property type="match status" value="1"/>
</dbReference>
<comment type="subcellular location">
    <subcellularLocation>
        <location evidence="1 8">Cell membrane</location>
        <topology evidence="1 8">Multi-pass membrane protein</topology>
    </subcellularLocation>
</comment>
<accession>A0A317CAQ2</accession>
<protein>
    <recommendedName>
        <fullName evidence="8">Probable membrane transporter protein</fullName>
    </recommendedName>
</protein>
<evidence type="ECO:0000256" key="6">
    <source>
        <dbReference type="ARBA" id="ARBA00022989"/>
    </source>
</evidence>
<evidence type="ECO:0000256" key="8">
    <source>
        <dbReference type="RuleBase" id="RU363041"/>
    </source>
</evidence>
<dbReference type="Proteomes" id="UP000245539">
    <property type="component" value="Unassembled WGS sequence"/>
</dbReference>
<name>A0A317CAQ2_9GAMM</name>
<evidence type="ECO:0000313" key="9">
    <source>
        <dbReference type="EMBL" id="PWQ95606.1"/>
    </source>
</evidence>
<proteinExistence type="inferred from homology"/>
<dbReference type="Pfam" id="PF01925">
    <property type="entry name" value="TauE"/>
    <property type="match status" value="1"/>
</dbReference>
<dbReference type="InterPro" id="IPR002781">
    <property type="entry name" value="TM_pro_TauE-like"/>
</dbReference>
<dbReference type="EMBL" id="QGKM01000043">
    <property type="protein sequence ID" value="PWQ95606.1"/>
    <property type="molecule type" value="Genomic_DNA"/>
</dbReference>